<dbReference type="EMBL" id="CAFAAK010000144">
    <property type="protein sequence ID" value="CAB4803282.1"/>
    <property type="molecule type" value="Genomic_DNA"/>
</dbReference>
<dbReference type="AlphaFoldDB" id="A0A6J6Y1R5"/>
<evidence type="ECO:0000313" key="1">
    <source>
        <dbReference type="EMBL" id="CAB4803282.1"/>
    </source>
</evidence>
<organism evidence="1">
    <name type="scientific">freshwater metagenome</name>
    <dbReference type="NCBI Taxonomy" id="449393"/>
    <lineage>
        <taxon>unclassified sequences</taxon>
        <taxon>metagenomes</taxon>
        <taxon>ecological metagenomes</taxon>
    </lineage>
</organism>
<gene>
    <name evidence="1" type="ORF">UFOPK3024_00715</name>
</gene>
<reference evidence="1" key="1">
    <citation type="submission" date="2020-05" db="EMBL/GenBank/DDBJ databases">
        <authorList>
            <person name="Chiriac C."/>
            <person name="Salcher M."/>
            <person name="Ghai R."/>
            <person name="Kavagutti S V."/>
        </authorList>
    </citation>
    <scope>NUCLEOTIDE SEQUENCE</scope>
</reference>
<sequence>MLSTEHQLRTFFFSKVDVVLHLVELRLVDHRTRLGGPIIGSTLLQGFNRSDKTVEKLIMNRAINKDARG</sequence>
<name>A0A6J6Y1R5_9ZZZZ</name>
<accession>A0A6J6Y1R5</accession>
<protein>
    <submittedName>
        <fullName evidence="1">Unannotated protein</fullName>
    </submittedName>
</protein>
<proteinExistence type="predicted"/>